<accession>A0A2R4P9G1</accession>
<organism evidence="1 2">
    <name type="scientific">Pseudomonas phage vB_PaeP_130_113</name>
    <dbReference type="NCBI Taxonomy" id="2161784"/>
    <lineage>
        <taxon>Viruses</taxon>
        <taxon>Duplodnaviria</taxon>
        <taxon>Heunggongvirae</taxon>
        <taxon>Uroviricota</taxon>
        <taxon>Caudoviricetes</taxon>
        <taxon>Autographivirales</taxon>
        <taxon>Autoscriptoviridae</taxon>
        <taxon>Krylovirinae</taxon>
        <taxon>Phikmvvirus</taxon>
        <taxon>Phikmvvirus pv130113</taxon>
    </lineage>
</organism>
<reference evidence="1 2" key="1">
    <citation type="journal article" date="2018" name="Viruses">
        <title>Characterizing Phage Genomes for Therapeutic Applications.</title>
        <authorList>
            <person name="Philipson C.W."/>
            <person name="Voegtly L.J."/>
            <person name="Lueder M.R."/>
            <person name="Long K.A."/>
            <person name="Rice G.K."/>
            <person name="Frey K.G."/>
            <person name="Biswas B."/>
            <person name="Cer R.Z."/>
            <person name="Hamilton T."/>
            <person name="Bishop-Lilly K.A."/>
        </authorList>
    </citation>
    <scope>NUCLEOTIDE SEQUENCE [LARGE SCALE GENOMIC DNA]</scope>
    <source>
        <strain evidence="2">130</strain>
    </source>
</reference>
<name>A0A2R4P9G1_9CAUD</name>
<evidence type="ECO:0000313" key="2">
    <source>
        <dbReference type="Proteomes" id="UP000244821"/>
    </source>
</evidence>
<dbReference type="Proteomes" id="UP000244821">
    <property type="component" value="Segment"/>
</dbReference>
<proteinExistence type="predicted"/>
<dbReference type="EMBL" id="MH107770">
    <property type="protein sequence ID" value="AVX47663.1"/>
    <property type="molecule type" value="Genomic_DNA"/>
</dbReference>
<protein>
    <submittedName>
        <fullName evidence="1">Uncharacterized protein</fullName>
    </submittedName>
</protein>
<keyword evidence="2" id="KW-1185">Reference proteome</keyword>
<sequence length="164" mass="18262">MEDGKFYPLRQWNGARFGVEVFPGNPLRAEIDATTDLRYLRPNTDMGYYVNRGRKGYITRAGTAGAWYRRGDGSTVSGTFAFHPHEGACFAVAEADMFFEGRELVIKPGPRTSPGMISQGQVIPTIVDGKRSTIITEGMTFTIDGKEYDVEIDPNHNINFFPKA</sequence>
<gene>
    <name evidence="1" type="ORF">C5022_000060</name>
</gene>
<evidence type="ECO:0000313" key="1">
    <source>
        <dbReference type="EMBL" id="AVX47663.1"/>
    </source>
</evidence>